<organism evidence="1 2">
    <name type="scientific">Luteolibacter arcticus</name>
    <dbReference type="NCBI Taxonomy" id="1581411"/>
    <lineage>
        <taxon>Bacteria</taxon>
        <taxon>Pseudomonadati</taxon>
        <taxon>Verrucomicrobiota</taxon>
        <taxon>Verrucomicrobiia</taxon>
        <taxon>Verrucomicrobiales</taxon>
        <taxon>Verrucomicrobiaceae</taxon>
        <taxon>Luteolibacter</taxon>
    </lineage>
</organism>
<reference evidence="1 2" key="1">
    <citation type="submission" date="2022-10" db="EMBL/GenBank/DDBJ databases">
        <title>Luteolibacter arcticus strain CCTCC AB 2014275, whole genome shotgun sequencing project.</title>
        <authorList>
            <person name="Zhao G."/>
            <person name="Shen L."/>
        </authorList>
    </citation>
    <scope>NUCLEOTIDE SEQUENCE [LARGE SCALE GENOMIC DNA]</scope>
    <source>
        <strain evidence="1 2">CCTCC AB 2014275</strain>
    </source>
</reference>
<gene>
    <name evidence="1" type="ORF">OKA05_16070</name>
</gene>
<name>A0ABT3GKN5_9BACT</name>
<dbReference type="Proteomes" id="UP001320876">
    <property type="component" value="Unassembled WGS sequence"/>
</dbReference>
<evidence type="ECO:0000313" key="1">
    <source>
        <dbReference type="EMBL" id="MCW1924084.1"/>
    </source>
</evidence>
<evidence type="ECO:0008006" key="3">
    <source>
        <dbReference type="Google" id="ProtNLM"/>
    </source>
</evidence>
<accession>A0ABT3GKN5</accession>
<protein>
    <recommendedName>
        <fullName evidence="3">DUF1579 domain-containing protein</fullName>
    </recommendedName>
</protein>
<keyword evidence="2" id="KW-1185">Reference proteome</keyword>
<comment type="caution">
    <text evidence="1">The sequence shown here is derived from an EMBL/GenBank/DDBJ whole genome shotgun (WGS) entry which is preliminary data.</text>
</comment>
<dbReference type="EMBL" id="JAPDDT010000007">
    <property type="protein sequence ID" value="MCW1924084.1"/>
    <property type="molecule type" value="Genomic_DNA"/>
</dbReference>
<proteinExistence type="predicted"/>
<dbReference type="RefSeq" id="WP_264488192.1">
    <property type="nucleotide sequence ID" value="NZ_JAPDDT010000007.1"/>
</dbReference>
<sequence>MTSKIKRRLLVGIGSAWVLAVGIYVACFRAPPAPVVALRDLIKTGGSPTAGWDGRVVTLEGYWRGDIDGLSVGTSADNTLEVGNFLLMRPDPSFIRKGFSLGSILPDQFQPERVWIATGNYVRMTGTYHAQYYKPPGSMLEDCEWFQFREVERWDPDLRTWQKVDYPGW</sequence>
<evidence type="ECO:0000313" key="2">
    <source>
        <dbReference type="Proteomes" id="UP001320876"/>
    </source>
</evidence>